<dbReference type="RefSeq" id="WP_268050899.1">
    <property type="nucleotide sequence ID" value="NZ_JAPQES010000006.1"/>
</dbReference>
<organism evidence="1 2">
    <name type="scientific">Clostridium ganghwense</name>
    <dbReference type="NCBI Taxonomy" id="312089"/>
    <lineage>
        <taxon>Bacteria</taxon>
        <taxon>Bacillati</taxon>
        <taxon>Bacillota</taxon>
        <taxon>Clostridia</taxon>
        <taxon>Eubacteriales</taxon>
        <taxon>Clostridiaceae</taxon>
        <taxon>Clostridium</taxon>
    </lineage>
</organism>
<name>A0ABT4CST6_9CLOT</name>
<reference evidence="1" key="1">
    <citation type="submission" date="2022-12" db="EMBL/GenBank/DDBJ databases">
        <authorList>
            <person name="Wang J."/>
        </authorList>
    </citation>
    <scope>NUCLEOTIDE SEQUENCE</scope>
    <source>
        <strain evidence="1">HY-42-06</strain>
    </source>
</reference>
<evidence type="ECO:0000313" key="2">
    <source>
        <dbReference type="Proteomes" id="UP001079657"/>
    </source>
</evidence>
<proteinExistence type="predicted"/>
<protein>
    <submittedName>
        <fullName evidence="1">SH3 domain-containing protein</fullName>
    </submittedName>
</protein>
<dbReference type="Gene3D" id="2.30.30.40">
    <property type="entry name" value="SH3 Domains"/>
    <property type="match status" value="1"/>
</dbReference>
<sequence>MFFLIFLLLILLCAFLFIYSNMNKKISNQKKQLIFLVKNNDELKDKLLEQNLTKQNNYNVTSSEVIEIKYKHPNFSSITTPENCILYAAPFENSPVVSEVSQNTPVEIQDSAIISNTTWYEVNIPSSERINSKGWIKQDSLLIDKF</sequence>
<dbReference type="Proteomes" id="UP001079657">
    <property type="component" value="Unassembled WGS sequence"/>
</dbReference>
<gene>
    <name evidence="1" type="ORF">OXH55_15240</name>
</gene>
<accession>A0ABT4CST6</accession>
<keyword evidence="2" id="KW-1185">Reference proteome</keyword>
<evidence type="ECO:0000313" key="1">
    <source>
        <dbReference type="EMBL" id="MCY6371988.1"/>
    </source>
</evidence>
<dbReference type="EMBL" id="JAPQES010000006">
    <property type="protein sequence ID" value="MCY6371988.1"/>
    <property type="molecule type" value="Genomic_DNA"/>
</dbReference>
<comment type="caution">
    <text evidence="1">The sequence shown here is derived from an EMBL/GenBank/DDBJ whole genome shotgun (WGS) entry which is preliminary data.</text>
</comment>